<feature type="transmembrane region" description="Helical" evidence="1">
    <location>
        <begin position="309"/>
        <end position="328"/>
    </location>
</feature>
<comment type="caution">
    <text evidence="2">The sequence shown here is derived from an EMBL/GenBank/DDBJ whole genome shotgun (WGS) entry which is preliminary data.</text>
</comment>
<organism evidence="2 3">
    <name type="scientific">Paenibacillus allorhizoplanae</name>
    <dbReference type="NCBI Taxonomy" id="2905648"/>
    <lineage>
        <taxon>Bacteria</taxon>
        <taxon>Bacillati</taxon>
        <taxon>Bacillota</taxon>
        <taxon>Bacilli</taxon>
        <taxon>Bacillales</taxon>
        <taxon>Paenibacillaceae</taxon>
        <taxon>Paenibacillus</taxon>
    </lineage>
</organism>
<feature type="transmembrane region" description="Helical" evidence="1">
    <location>
        <begin position="233"/>
        <end position="253"/>
    </location>
</feature>
<gene>
    <name evidence="2" type="ORF">PAECIP111891_00652</name>
</gene>
<keyword evidence="1" id="KW-0812">Transmembrane</keyword>
<protein>
    <submittedName>
        <fullName evidence="2">Uncharacterized protein</fullName>
    </submittedName>
</protein>
<feature type="transmembrane region" description="Helical" evidence="1">
    <location>
        <begin position="165"/>
        <end position="187"/>
    </location>
</feature>
<proteinExistence type="predicted"/>
<accession>A0ABN8FZM4</accession>
<keyword evidence="1" id="KW-1133">Transmembrane helix</keyword>
<evidence type="ECO:0000256" key="1">
    <source>
        <dbReference type="SAM" id="Phobius"/>
    </source>
</evidence>
<dbReference type="Proteomes" id="UP000838821">
    <property type="component" value="Unassembled WGS sequence"/>
</dbReference>
<evidence type="ECO:0000313" key="2">
    <source>
        <dbReference type="EMBL" id="CAH1195326.1"/>
    </source>
</evidence>
<evidence type="ECO:0000313" key="3">
    <source>
        <dbReference type="Proteomes" id="UP000838821"/>
    </source>
</evidence>
<feature type="transmembrane region" description="Helical" evidence="1">
    <location>
        <begin position="47"/>
        <end position="70"/>
    </location>
</feature>
<dbReference type="EMBL" id="CAKMMW010000002">
    <property type="protein sequence ID" value="CAH1195326.1"/>
    <property type="molecule type" value="Genomic_DNA"/>
</dbReference>
<name>A0ABN8FZM4_9BACL</name>
<reference evidence="2" key="1">
    <citation type="submission" date="2022-01" db="EMBL/GenBank/DDBJ databases">
        <authorList>
            <person name="Criscuolo A."/>
        </authorList>
    </citation>
    <scope>NUCLEOTIDE SEQUENCE</scope>
    <source>
        <strain evidence="2">CIP111891</strain>
    </source>
</reference>
<feature type="transmembrane region" description="Helical" evidence="1">
    <location>
        <begin position="119"/>
        <end position="144"/>
    </location>
</feature>
<keyword evidence="1" id="KW-0472">Membrane</keyword>
<sequence length="663" mass="74077">MRQLLFFGVMRCEAETITRQMSQIMEGVIAHHGICLSKEVKMAYIRLIVLVLFVEVIITLAVSLGIYFGFSIYPYTLSTLTPSGAAVHSAGFNATIPLYMPSLADLKVPYTFLRVATPAWGIVAFLVTAALMGVQSFIRGMYLGGLKGWALNQEKVPLLVYGRRYFGDMIAWTIFQFVTGAAMIFFAAAFFPIGIILIIVLMCYSLTPYIIVLENISFSTALAKATGTFRRNFGALLPLALLAMMCTLIVSLFRSLTPPWGYAVPLLAYACMGTLLIGKLMKILADKLGINPEQQSTMQLTDDEIRTRGLVNVVIVLLIPVLLFTGIFTASGKHLWLFDFGSKKQIEGISYMTSFSDVYYASKTRYTAYLWQSAEYSMSIKLPDLTGERKPDELRGIAEITWRMDENNHRLQGTSLQIAENPNLHKSQLMYRLVKETAKNGNVYYSSLRGSSSILPGDVEPREPLSVQIMVSGDGSQLFVIQYPTRFDISPVFRVSDDGKYVITGTSPVNPMDFHTYWFTADQRIDHMFNLLAAKNQLNDITMFNRAYLALASAMQEGDGGTVVKVLEMMRKSGVDVKAPDWDIPTWTDHLHRRYQAASLPNFLELLSKAGIQGGYEVTEISDKIEDKVGVYRLEVPFPDGVIPITYKESKVDGKLLSIQVME</sequence>
<feature type="transmembrane region" description="Helical" evidence="1">
    <location>
        <begin position="259"/>
        <end position="278"/>
    </location>
</feature>
<keyword evidence="3" id="KW-1185">Reference proteome</keyword>
<feature type="transmembrane region" description="Helical" evidence="1">
    <location>
        <begin position="193"/>
        <end position="212"/>
    </location>
</feature>